<evidence type="ECO:0000313" key="2">
    <source>
        <dbReference type="Proteomes" id="UP001054945"/>
    </source>
</evidence>
<comment type="caution">
    <text evidence="1">The sequence shown here is derived from an EMBL/GenBank/DDBJ whole genome shotgun (WGS) entry which is preliminary data.</text>
</comment>
<proteinExistence type="predicted"/>
<dbReference type="Proteomes" id="UP001054945">
    <property type="component" value="Unassembled WGS sequence"/>
</dbReference>
<accession>A0AAV4XYB9</accession>
<sequence>MSSLNGRLICINSDDLTELMMSPTQGQPLGDFDINRKSAFFALIVISAVDCREDGLFQEPEKGGRAFQVTCC</sequence>
<name>A0AAV4XYB9_CAEEX</name>
<evidence type="ECO:0000313" key="1">
    <source>
        <dbReference type="EMBL" id="GIY98808.1"/>
    </source>
</evidence>
<gene>
    <name evidence="1" type="ORF">CEXT_621121</name>
</gene>
<reference evidence="1 2" key="1">
    <citation type="submission" date="2021-06" db="EMBL/GenBank/DDBJ databases">
        <title>Caerostris extrusa draft genome.</title>
        <authorList>
            <person name="Kono N."/>
            <person name="Arakawa K."/>
        </authorList>
    </citation>
    <scope>NUCLEOTIDE SEQUENCE [LARGE SCALE GENOMIC DNA]</scope>
</reference>
<organism evidence="1 2">
    <name type="scientific">Caerostris extrusa</name>
    <name type="common">Bark spider</name>
    <name type="synonym">Caerostris bankana</name>
    <dbReference type="NCBI Taxonomy" id="172846"/>
    <lineage>
        <taxon>Eukaryota</taxon>
        <taxon>Metazoa</taxon>
        <taxon>Ecdysozoa</taxon>
        <taxon>Arthropoda</taxon>
        <taxon>Chelicerata</taxon>
        <taxon>Arachnida</taxon>
        <taxon>Araneae</taxon>
        <taxon>Araneomorphae</taxon>
        <taxon>Entelegynae</taxon>
        <taxon>Araneoidea</taxon>
        <taxon>Araneidae</taxon>
        <taxon>Caerostris</taxon>
    </lineage>
</organism>
<dbReference type="EMBL" id="BPLR01000971">
    <property type="protein sequence ID" value="GIY98808.1"/>
    <property type="molecule type" value="Genomic_DNA"/>
</dbReference>
<dbReference type="AlphaFoldDB" id="A0AAV4XYB9"/>
<protein>
    <submittedName>
        <fullName evidence="1">Uncharacterized protein</fullName>
    </submittedName>
</protein>
<keyword evidence="2" id="KW-1185">Reference proteome</keyword>